<dbReference type="PRINTS" id="PR00120">
    <property type="entry name" value="HATPASE"/>
</dbReference>
<proteinExistence type="inferred from homology"/>
<dbReference type="InterPro" id="IPR044492">
    <property type="entry name" value="P_typ_ATPase_HD_dom"/>
</dbReference>
<dbReference type="GO" id="GO:1990573">
    <property type="term" value="P:potassium ion import across plasma membrane"/>
    <property type="evidence" value="ECO:0007669"/>
    <property type="project" value="TreeGrafter"/>
</dbReference>
<evidence type="ECO:0000313" key="14">
    <source>
        <dbReference type="EMBL" id="TSC93784.1"/>
    </source>
</evidence>
<comment type="subcellular location">
    <subcellularLocation>
        <location evidence="1">Cell membrane</location>
        <topology evidence="1">Multi-pass membrane protein</topology>
    </subcellularLocation>
</comment>
<dbReference type="Gene3D" id="3.40.1110.10">
    <property type="entry name" value="Calcium-transporting ATPase, cytoplasmic domain N"/>
    <property type="match status" value="1"/>
</dbReference>
<organism evidence="14 15">
    <name type="scientific">Candidatus Berkelbacteria bacterium Athens1014_28</name>
    <dbReference type="NCBI Taxonomy" id="2017145"/>
    <lineage>
        <taxon>Bacteria</taxon>
        <taxon>Candidatus Berkelbacteria</taxon>
    </lineage>
</organism>
<feature type="transmembrane region" description="Helical" evidence="12">
    <location>
        <begin position="876"/>
        <end position="895"/>
    </location>
</feature>
<keyword evidence="6" id="KW-0547">Nucleotide-binding</keyword>
<dbReference type="GO" id="GO:0030007">
    <property type="term" value="P:intracellular potassium ion homeostasis"/>
    <property type="evidence" value="ECO:0007669"/>
    <property type="project" value="TreeGrafter"/>
</dbReference>
<feature type="transmembrane region" description="Helical" evidence="12">
    <location>
        <begin position="251"/>
        <end position="274"/>
    </location>
</feature>
<dbReference type="PRINTS" id="PR00119">
    <property type="entry name" value="CATATPASE"/>
</dbReference>
<dbReference type="FunFam" id="2.70.150.10:FF:000160">
    <property type="entry name" value="Sarcoplasmic/endoplasmic reticulum calcium ATPase 1"/>
    <property type="match status" value="1"/>
</dbReference>
<dbReference type="Gene3D" id="3.40.50.1000">
    <property type="entry name" value="HAD superfamily/HAD-like"/>
    <property type="match status" value="1"/>
</dbReference>
<keyword evidence="11 12" id="KW-0472">Membrane</keyword>
<dbReference type="SFLD" id="SFLDG00002">
    <property type="entry name" value="C1.7:_P-type_atpase_like"/>
    <property type="match status" value="1"/>
</dbReference>
<dbReference type="InterPro" id="IPR018303">
    <property type="entry name" value="ATPase_P-typ_P_site"/>
</dbReference>
<dbReference type="GO" id="GO:0005391">
    <property type="term" value="F:P-type sodium:potassium-exchanging transporter activity"/>
    <property type="evidence" value="ECO:0007669"/>
    <property type="project" value="TreeGrafter"/>
</dbReference>
<dbReference type="SMART" id="SM00831">
    <property type="entry name" value="Cation_ATPase_N"/>
    <property type="match status" value="1"/>
</dbReference>
<dbReference type="InterPro" id="IPR036412">
    <property type="entry name" value="HAD-like_sf"/>
</dbReference>
<dbReference type="InterPro" id="IPR059000">
    <property type="entry name" value="ATPase_P-type_domA"/>
</dbReference>
<keyword evidence="5 12" id="KW-0812">Transmembrane</keyword>
<feature type="transmembrane region" description="Helical" evidence="12">
    <location>
        <begin position="834"/>
        <end position="856"/>
    </location>
</feature>
<dbReference type="InterPro" id="IPR006068">
    <property type="entry name" value="ATPase_P-typ_cation-transptr_C"/>
</dbReference>
<keyword evidence="8" id="KW-0460">Magnesium</keyword>
<dbReference type="EMBL" id="VMGN01000028">
    <property type="protein sequence ID" value="TSC93784.1"/>
    <property type="molecule type" value="Genomic_DNA"/>
</dbReference>
<dbReference type="GO" id="GO:0016887">
    <property type="term" value="F:ATP hydrolysis activity"/>
    <property type="evidence" value="ECO:0007669"/>
    <property type="project" value="InterPro"/>
</dbReference>
<dbReference type="InterPro" id="IPR001757">
    <property type="entry name" value="P_typ_ATPase"/>
</dbReference>
<reference evidence="14 15" key="1">
    <citation type="submission" date="2017-07" db="EMBL/GenBank/DDBJ databases">
        <title>Mechanisms for carbon and nitrogen cycling indicate functional differentiation within the Candidate Phyla Radiation.</title>
        <authorList>
            <person name="Danczak R.E."/>
            <person name="Johnston M.D."/>
            <person name="Kenah C."/>
            <person name="Slattery M."/>
            <person name="Wrighton K.C."/>
            <person name="Wilkins M.J."/>
        </authorList>
    </citation>
    <scope>NUCLEOTIDE SEQUENCE [LARGE SCALE GENOMIC DNA]</scope>
    <source>
        <strain evidence="14">Athens1014_28</strain>
    </source>
</reference>
<evidence type="ECO:0000256" key="4">
    <source>
        <dbReference type="ARBA" id="ARBA00022553"/>
    </source>
</evidence>
<dbReference type="InterPro" id="IPR008250">
    <property type="entry name" value="ATPase_P-typ_transduc_dom_A_sf"/>
</dbReference>
<name>A0A554LLW3_9BACT</name>
<dbReference type="SUPFAM" id="SSF81653">
    <property type="entry name" value="Calcium ATPase, transduction domain A"/>
    <property type="match status" value="1"/>
</dbReference>
<dbReference type="Pfam" id="PF00122">
    <property type="entry name" value="E1-E2_ATPase"/>
    <property type="match status" value="1"/>
</dbReference>
<evidence type="ECO:0000256" key="10">
    <source>
        <dbReference type="ARBA" id="ARBA00022989"/>
    </source>
</evidence>
<dbReference type="Gene3D" id="2.70.150.10">
    <property type="entry name" value="Calcium-transporting ATPase, cytoplasmic transduction domain A"/>
    <property type="match status" value="1"/>
</dbReference>
<evidence type="ECO:0000259" key="13">
    <source>
        <dbReference type="SMART" id="SM00831"/>
    </source>
</evidence>
<dbReference type="GO" id="GO:1902600">
    <property type="term" value="P:proton transmembrane transport"/>
    <property type="evidence" value="ECO:0007669"/>
    <property type="project" value="TreeGrafter"/>
</dbReference>
<keyword evidence="10 12" id="KW-1133">Transmembrane helix</keyword>
<dbReference type="InterPro" id="IPR023214">
    <property type="entry name" value="HAD_sf"/>
</dbReference>
<gene>
    <name evidence="14" type="ORF">Athens101428_526</name>
</gene>
<feature type="transmembrane region" description="Helical" evidence="12">
    <location>
        <begin position="65"/>
        <end position="81"/>
    </location>
</feature>
<dbReference type="PROSITE" id="PS01229">
    <property type="entry name" value="COF_2"/>
    <property type="match status" value="1"/>
</dbReference>
<evidence type="ECO:0000256" key="7">
    <source>
        <dbReference type="ARBA" id="ARBA00022840"/>
    </source>
</evidence>
<evidence type="ECO:0000256" key="12">
    <source>
        <dbReference type="SAM" id="Phobius"/>
    </source>
</evidence>
<feature type="transmembrane region" description="Helical" evidence="12">
    <location>
        <begin position="87"/>
        <end position="103"/>
    </location>
</feature>
<dbReference type="GO" id="GO:0036376">
    <property type="term" value="P:sodium ion export across plasma membrane"/>
    <property type="evidence" value="ECO:0007669"/>
    <property type="project" value="TreeGrafter"/>
</dbReference>
<evidence type="ECO:0000256" key="5">
    <source>
        <dbReference type="ARBA" id="ARBA00022692"/>
    </source>
</evidence>
<dbReference type="PANTHER" id="PTHR43294">
    <property type="entry name" value="SODIUM/POTASSIUM-TRANSPORTING ATPASE SUBUNIT ALPHA"/>
    <property type="match status" value="1"/>
</dbReference>
<dbReference type="Proteomes" id="UP000316495">
    <property type="component" value="Unassembled WGS sequence"/>
</dbReference>
<dbReference type="InterPro" id="IPR023299">
    <property type="entry name" value="ATPase_P-typ_cyto_dom_N"/>
</dbReference>
<keyword evidence="9" id="KW-1278">Translocase</keyword>
<dbReference type="SUPFAM" id="SSF81660">
    <property type="entry name" value="Metal cation-transporting ATPase, ATP-binding domain N"/>
    <property type="match status" value="1"/>
</dbReference>
<evidence type="ECO:0000256" key="8">
    <source>
        <dbReference type="ARBA" id="ARBA00022842"/>
    </source>
</evidence>
<dbReference type="Pfam" id="PF08282">
    <property type="entry name" value="Hydrolase_3"/>
    <property type="match status" value="1"/>
</dbReference>
<dbReference type="SUPFAM" id="SSF81665">
    <property type="entry name" value="Calcium ATPase, transmembrane domain M"/>
    <property type="match status" value="1"/>
</dbReference>
<dbReference type="Pfam" id="PF13246">
    <property type="entry name" value="Cation_ATPase"/>
    <property type="match status" value="1"/>
</dbReference>
<dbReference type="InterPro" id="IPR023298">
    <property type="entry name" value="ATPase_P-typ_TM_dom_sf"/>
</dbReference>
<evidence type="ECO:0000256" key="6">
    <source>
        <dbReference type="ARBA" id="ARBA00022741"/>
    </source>
</evidence>
<dbReference type="InterPro" id="IPR004014">
    <property type="entry name" value="ATPase_P-typ_cation-transptr_N"/>
</dbReference>
<protein>
    <submittedName>
        <fullName evidence="14">Ca2+-transporting ATPase</fullName>
    </submittedName>
</protein>
<keyword evidence="3" id="KW-1003">Cell membrane</keyword>
<keyword evidence="7" id="KW-0067">ATP-binding</keyword>
<dbReference type="SFLD" id="SFLDS00003">
    <property type="entry name" value="Haloacid_Dehalogenase"/>
    <property type="match status" value="1"/>
</dbReference>
<dbReference type="NCBIfam" id="TIGR01494">
    <property type="entry name" value="ATPase_P-type"/>
    <property type="match status" value="2"/>
</dbReference>
<feature type="transmembrane region" description="Helical" evidence="12">
    <location>
        <begin position="280"/>
        <end position="308"/>
    </location>
</feature>
<dbReference type="SFLD" id="SFLDF00027">
    <property type="entry name" value="p-type_atpase"/>
    <property type="match status" value="1"/>
</dbReference>
<accession>A0A554LLW3</accession>
<sequence>MTNNFKSPKQPCHALELSEIIEKFDSSENGLSSSVAKSRLKSNPNVLPKEQPFSAINLLVKQLKSPFNLTLFFACFLTFLLGDRLDFSIILVAFSTSMIFGFFQEHKTAKVIKAIKDFVQPKAIVLRDGKQKQIDQSDIVVGDVIILNTGDKIPADSRLIESKELRTNEGILTGESLPLEKAAAILKPETIISERKNILFMGTTIESGTGKAIVFATGSETEMGKIASMASTINSEKSLEQKRLESIGENIGKVIIVIIVLALIIGVARGIGFLEIFTTVIAVALAAVPEGLPTAVTLILALSVARILSKGVLIRKMSAAETLGAISIICTDKTGTLTQGKMALTGIYGLTDKAEFENFDDLKKINKESPRFESFSLKISTLCSQAFVENPEDDSEKWVARGRPTEKALITSALNAGIKRDDLLKEQPLIAKLLFDPIHKYSASFNKISEKENIIYLLGTPELVLSQTKYLYCDGKEKKVEKSDLEKLEKLFLDLANKGQRVLASAYKKTEATKIIPYDGQALIVDDKIASDLVFVSFITLHDPLRPNIKEAISLCKKAGIRPIIVTGDHALTAKAVAESIGIPAENKNIIEGKDLINLTDADSWQNLEDISIYARVEPGQKSEIIQNFQTRGEIVAMIGDGVNDSPALKRADVGVALGSGTEVAKEASDLVLLEDNFYTLVSAINEGRAIIDNIRKIFTYLLAGSFSEVALIVFSLIIGWPLPIIASQIIWANFVVAGIINLSLAFEPSDEMSTHTPKSHSVPFINQEMKNIIVIVGVTCNLLLLGLMIYLRNYTSLPLEQTRTIIFAAISVNFLLLVFSCKGLKKNIFSANIFSNHFLTFSWIFGAAFLIMAIYLEPFNFLLKTVPLALSDWAIILSLGVLNIVIIEITKWFFVISKKSSPSPATT</sequence>
<feature type="transmembrane region" description="Helical" evidence="12">
    <location>
        <begin position="698"/>
        <end position="719"/>
    </location>
</feature>
<dbReference type="AlphaFoldDB" id="A0A554LLW3"/>
<evidence type="ECO:0000313" key="15">
    <source>
        <dbReference type="Proteomes" id="UP000316495"/>
    </source>
</evidence>
<dbReference type="GO" id="GO:0005886">
    <property type="term" value="C:plasma membrane"/>
    <property type="evidence" value="ECO:0007669"/>
    <property type="project" value="UniProtKB-SubCell"/>
</dbReference>
<dbReference type="InterPro" id="IPR050510">
    <property type="entry name" value="Cation_transp_ATPase_P-type"/>
</dbReference>
<dbReference type="GO" id="GO:0006883">
    <property type="term" value="P:intracellular sodium ion homeostasis"/>
    <property type="evidence" value="ECO:0007669"/>
    <property type="project" value="TreeGrafter"/>
</dbReference>
<dbReference type="PANTHER" id="PTHR43294:SF21">
    <property type="entry name" value="CATION TRANSPORTING ATPASE"/>
    <property type="match status" value="1"/>
</dbReference>
<evidence type="ECO:0000256" key="1">
    <source>
        <dbReference type="ARBA" id="ARBA00004651"/>
    </source>
</evidence>
<feature type="transmembrane region" description="Helical" evidence="12">
    <location>
        <begin position="725"/>
        <end position="747"/>
    </location>
</feature>
<evidence type="ECO:0000256" key="11">
    <source>
        <dbReference type="ARBA" id="ARBA00023136"/>
    </source>
</evidence>
<dbReference type="Pfam" id="PF00690">
    <property type="entry name" value="Cation_ATPase_N"/>
    <property type="match status" value="1"/>
</dbReference>
<dbReference type="Gene3D" id="1.20.1110.10">
    <property type="entry name" value="Calcium-transporting ATPase, transmembrane domain"/>
    <property type="match status" value="1"/>
</dbReference>
<comment type="caution">
    <text evidence="14">The sequence shown here is derived from an EMBL/GenBank/DDBJ whole genome shotgun (WGS) entry which is preliminary data.</text>
</comment>
<dbReference type="Pfam" id="PF00689">
    <property type="entry name" value="Cation_ATPase_C"/>
    <property type="match status" value="1"/>
</dbReference>
<feature type="transmembrane region" description="Helical" evidence="12">
    <location>
        <begin position="804"/>
        <end position="822"/>
    </location>
</feature>
<dbReference type="PROSITE" id="PS00154">
    <property type="entry name" value="ATPASE_E1_E2"/>
    <property type="match status" value="1"/>
</dbReference>
<feature type="domain" description="Cation-transporting P-type ATPase N-terminal" evidence="13">
    <location>
        <begin position="11"/>
        <end position="83"/>
    </location>
</feature>
<evidence type="ECO:0000256" key="2">
    <source>
        <dbReference type="ARBA" id="ARBA00005675"/>
    </source>
</evidence>
<dbReference type="GO" id="GO:0005524">
    <property type="term" value="F:ATP binding"/>
    <property type="evidence" value="ECO:0007669"/>
    <property type="project" value="UniProtKB-KW"/>
</dbReference>
<feature type="transmembrane region" description="Helical" evidence="12">
    <location>
        <begin position="773"/>
        <end position="792"/>
    </location>
</feature>
<evidence type="ECO:0000256" key="3">
    <source>
        <dbReference type="ARBA" id="ARBA00022475"/>
    </source>
</evidence>
<keyword evidence="4" id="KW-0597">Phosphoprotein</keyword>
<comment type="similarity">
    <text evidence="2">Belongs to the cation transport ATPase (P-type) (TC 3.A.3) family. Type IIA subfamily.</text>
</comment>
<evidence type="ECO:0000256" key="9">
    <source>
        <dbReference type="ARBA" id="ARBA00022967"/>
    </source>
</evidence>
<dbReference type="SUPFAM" id="SSF56784">
    <property type="entry name" value="HAD-like"/>
    <property type="match status" value="1"/>
</dbReference>